<name>A0A6H5J9B5_9HYME</name>
<feature type="compositionally biased region" description="Basic and acidic residues" evidence="1">
    <location>
        <begin position="278"/>
        <end position="290"/>
    </location>
</feature>
<evidence type="ECO:0000313" key="3">
    <source>
        <dbReference type="Proteomes" id="UP000479190"/>
    </source>
</evidence>
<evidence type="ECO:0008006" key="4">
    <source>
        <dbReference type="Google" id="ProtNLM"/>
    </source>
</evidence>
<evidence type="ECO:0000256" key="1">
    <source>
        <dbReference type="SAM" id="MobiDB-lite"/>
    </source>
</evidence>
<dbReference type="OrthoDB" id="10261550at2759"/>
<sequence length="450" mass="50428">MSLHQEEQQLTNEESYLKNGRPLNVFKLGFSDPKLEELYRLSALKERRGGLQYFLVSAVLYDFYTIGLPDSHTLVRIPVGVGLAVNLALLAWSEWATKPRSDGLWQRSVPYLAWLVSSAQLIGPLFLKDGHDVTPRDNFGWLLMLVYLHFATLPLRLSLCLGLAVATTAAYLGSVYGLSNLDVSVNVIQLCDIVQCVTVCHSRTLLYASQHSQRCNGHSNLRSTHGHAVLLRRHPRRRELPAVRVPAASRLPRDQVQPRGPDDDRGAVDGAGASAAERAARARRRDDAPGSRRLHGHPVQEDLHVAARERLDTVRRHRGLHRDLVNLLRQRARQDTERAVRQVRSAEREVRYTSSCASRSWATATTASAARPRRGPTTRCCASTWACRWSRPSSTCSRRPRARWTCAWAYTPGRCSPGCWASASGSSTSTARTWSWPTRWRAAAEPDKHI</sequence>
<dbReference type="EMBL" id="CADCXV010001494">
    <property type="protein sequence ID" value="CAB0044826.1"/>
    <property type="molecule type" value="Genomic_DNA"/>
</dbReference>
<keyword evidence="3" id="KW-1185">Reference proteome</keyword>
<feature type="compositionally biased region" description="Low complexity" evidence="1">
    <location>
        <begin position="268"/>
        <end position="277"/>
    </location>
</feature>
<dbReference type="Proteomes" id="UP000479190">
    <property type="component" value="Unassembled WGS sequence"/>
</dbReference>
<accession>A0A6H5J9B5</accession>
<dbReference type="AlphaFoldDB" id="A0A6H5J9B5"/>
<feature type="region of interest" description="Disordered" evidence="1">
    <location>
        <begin position="241"/>
        <end position="303"/>
    </location>
</feature>
<protein>
    <recommendedName>
        <fullName evidence="4">Adenylate cyclase N-terminal domain-containing protein</fullName>
    </recommendedName>
</protein>
<organism evidence="2 3">
    <name type="scientific">Trichogramma brassicae</name>
    <dbReference type="NCBI Taxonomy" id="86971"/>
    <lineage>
        <taxon>Eukaryota</taxon>
        <taxon>Metazoa</taxon>
        <taxon>Ecdysozoa</taxon>
        <taxon>Arthropoda</taxon>
        <taxon>Hexapoda</taxon>
        <taxon>Insecta</taxon>
        <taxon>Pterygota</taxon>
        <taxon>Neoptera</taxon>
        <taxon>Endopterygota</taxon>
        <taxon>Hymenoptera</taxon>
        <taxon>Apocrita</taxon>
        <taxon>Proctotrupomorpha</taxon>
        <taxon>Chalcidoidea</taxon>
        <taxon>Trichogrammatidae</taxon>
        <taxon>Trichogramma</taxon>
    </lineage>
</organism>
<gene>
    <name evidence="2" type="ORF">TBRA_LOCUS16407</name>
</gene>
<reference evidence="2 3" key="1">
    <citation type="submission" date="2020-02" db="EMBL/GenBank/DDBJ databases">
        <authorList>
            <person name="Ferguson B K."/>
        </authorList>
    </citation>
    <scope>NUCLEOTIDE SEQUENCE [LARGE SCALE GENOMIC DNA]</scope>
</reference>
<proteinExistence type="predicted"/>
<evidence type="ECO:0000313" key="2">
    <source>
        <dbReference type="EMBL" id="CAB0044826.1"/>
    </source>
</evidence>